<keyword evidence="8" id="KW-0012">Acyltransferase</keyword>
<gene>
    <name evidence="11" type="ORF">C273_06418</name>
</gene>
<dbReference type="GO" id="GO:0016747">
    <property type="term" value="F:acyltransferase activity, transferring groups other than amino-acyl groups"/>
    <property type="evidence" value="ECO:0007669"/>
    <property type="project" value="InterPro"/>
</dbReference>
<comment type="subcellular location">
    <subcellularLocation>
        <location evidence="1">Cell membrane</location>
        <topology evidence="1">Multi-pass membrane protein</topology>
    </subcellularLocation>
</comment>
<protein>
    <recommendedName>
        <fullName evidence="10">Acyltransferase 3 domain-containing protein</fullName>
    </recommendedName>
</protein>
<dbReference type="InterPro" id="IPR002656">
    <property type="entry name" value="Acyl_transf_3_dom"/>
</dbReference>
<dbReference type="GO" id="GO:0005886">
    <property type="term" value="C:plasma membrane"/>
    <property type="evidence" value="ECO:0007669"/>
    <property type="project" value="UniProtKB-SubCell"/>
</dbReference>
<evidence type="ECO:0000256" key="3">
    <source>
        <dbReference type="ARBA" id="ARBA00022475"/>
    </source>
</evidence>
<dbReference type="PATRIC" id="fig|1229783.3.peg.1297"/>
<evidence type="ECO:0000256" key="7">
    <source>
        <dbReference type="ARBA" id="ARBA00023136"/>
    </source>
</evidence>
<dbReference type="EMBL" id="AMSQ01000008">
    <property type="protein sequence ID" value="EKU48072.1"/>
    <property type="molecule type" value="Genomic_DNA"/>
</dbReference>
<dbReference type="Gene3D" id="3.40.50.1110">
    <property type="entry name" value="SGNH hydrolase"/>
    <property type="match status" value="1"/>
</dbReference>
<keyword evidence="12" id="KW-1185">Reference proteome</keyword>
<dbReference type="PANTHER" id="PTHR23028:SF53">
    <property type="entry name" value="ACYL_TRANSF_3 DOMAIN-CONTAINING PROTEIN"/>
    <property type="match status" value="1"/>
</dbReference>
<comment type="similarity">
    <text evidence="2">Belongs to the acyltransferase 3 family.</text>
</comment>
<evidence type="ECO:0000259" key="10">
    <source>
        <dbReference type="Pfam" id="PF01757"/>
    </source>
</evidence>
<dbReference type="eggNOG" id="COG2755">
    <property type="taxonomic scope" value="Bacteria"/>
</dbReference>
<dbReference type="AlphaFoldDB" id="K9AZT2"/>
<dbReference type="eggNOG" id="COG1835">
    <property type="taxonomic scope" value="Bacteria"/>
</dbReference>
<feature type="transmembrane region" description="Helical" evidence="9">
    <location>
        <begin position="175"/>
        <end position="197"/>
    </location>
</feature>
<evidence type="ECO:0000256" key="5">
    <source>
        <dbReference type="ARBA" id="ARBA00022692"/>
    </source>
</evidence>
<name>K9AZT2_9STAP</name>
<dbReference type="SUPFAM" id="SSF52266">
    <property type="entry name" value="SGNH hydrolase"/>
    <property type="match status" value="1"/>
</dbReference>
<feature type="transmembrane region" description="Helical" evidence="9">
    <location>
        <begin position="265"/>
        <end position="288"/>
    </location>
</feature>
<evidence type="ECO:0000256" key="8">
    <source>
        <dbReference type="ARBA" id="ARBA00023315"/>
    </source>
</evidence>
<dbReference type="GO" id="GO:0009103">
    <property type="term" value="P:lipopolysaccharide biosynthetic process"/>
    <property type="evidence" value="ECO:0007669"/>
    <property type="project" value="TreeGrafter"/>
</dbReference>
<keyword evidence="5 9" id="KW-0812">Transmembrane</keyword>
<keyword evidence="6 9" id="KW-1133">Transmembrane helix</keyword>
<organism evidence="11 12">
    <name type="scientific">Staphylococcus massiliensis S46</name>
    <dbReference type="NCBI Taxonomy" id="1229783"/>
    <lineage>
        <taxon>Bacteria</taxon>
        <taxon>Bacillati</taxon>
        <taxon>Bacillota</taxon>
        <taxon>Bacilli</taxon>
        <taxon>Bacillales</taxon>
        <taxon>Staphylococcaceae</taxon>
        <taxon>Staphylococcus</taxon>
    </lineage>
</organism>
<proteinExistence type="inferred from homology"/>
<sequence>MNPNQSSNHGQKRYLPGLDGLRAIAVIAIMVYHLNVRWLSGGFVGVDTFFVISGFLITSLLLYEYDASQRIDLKGFWLRRIKRLLPASLFVISSVVLYTVLFDEGHILSIRKDATAAIFYVSNWWYIFRDVDYFNQFELMPLKHLWSLAIEEQFYILFPLIIGLLLKKFKKRHKVILILFGVSIISLIVMMSLKGFGLSLSRLYFGTDTRLQTLLLGVLLAFIWPPFRLKANPPKTLQYTVEGLGIFGLIALIASMFLINDQMPVLYVGGFYILSFITLFIIMSAVHPSTYLSKVLSLPILKYIGQRSYSLYLWHYPIMSVMSSYFVQGQIPWYIYVSEVVLTFACAEVSYRFIETPIRREGFKAFKVHPFNFRRYGRTILSALMIFILTVSVLGGFNSLSKVQADASHNTTFNTNKLEDQIAVPIHFDHIDLTGDKLITQNDTTLAPLLLGDSIMVDIGSYFKGEIPLSEIDGKVGRNLIQAVPLAEKKYASYNKKGKIVVLELGTNGDFSKAQLDSLLEKFNQANVYLVNTRVPRNYETHVNQLLKEASEEHDNVHLVDWYKKSEGHVEYFAYDGIHLEAPGIKALSRAIISELNQTK</sequence>
<evidence type="ECO:0000256" key="6">
    <source>
        <dbReference type="ARBA" id="ARBA00022989"/>
    </source>
</evidence>
<feature type="transmembrane region" description="Helical" evidence="9">
    <location>
        <begin position="333"/>
        <end position="354"/>
    </location>
</feature>
<evidence type="ECO:0000256" key="4">
    <source>
        <dbReference type="ARBA" id="ARBA00022679"/>
    </source>
</evidence>
<feature type="transmembrane region" description="Helical" evidence="9">
    <location>
        <begin position="42"/>
        <end position="63"/>
    </location>
</feature>
<dbReference type="InterPro" id="IPR050879">
    <property type="entry name" value="Acyltransferase_3"/>
</dbReference>
<feature type="domain" description="Acyltransferase 3" evidence="10">
    <location>
        <begin position="16"/>
        <end position="347"/>
    </location>
</feature>
<dbReference type="InterPro" id="IPR036514">
    <property type="entry name" value="SGNH_hydro_sf"/>
</dbReference>
<feature type="transmembrane region" description="Helical" evidence="9">
    <location>
        <begin position="145"/>
        <end position="166"/>
    </location>
</feature>
<dbReference type="Pfam" id="PF01757">
    <property type="entry name" value="Acyl_transf_3"/>
    <property type="match status" value="1"/>
</dbReference>
<keyword evidence="3" id="KW-1003">Cell membrane</keyword>
<evidence type="ECO:0000313" key="11">
    <source>
        <dbReference type="EMBL" id="EKU48072.1"/>
    </source>
</evidence>
<evidence type="ECO:0000256" key="9">
    <source>
        <dbReference type="SAM" id="Phobius"/>
    </source>
</evidence>
<dbReference type="Proteomes" id="UP000009885">
    <property type="component" value="Unassembled WGS sequence"/>
</dbReference>
<comment type="caution">
    <text evidence="11">The sequence shown here is derived from an EMBL/GenBank/DDBJ whole genome shotgun (WGS) entry which is preliminary data.</text>
</comment>
<keyword evidence="4" id="KW-0808">Transferase</keyword>
<dbReference type="STRING" id="1229783.C273_06418"/>
<feature type="transmembrane region" description="Helical" evidence="9">
    <location>
        <begin position="375"/>
        <end position="397"/>
    </location>
</feature>
<dbReference type="OrthoDB" id="9796461at2"/>
<keyword evidence="7 9" id="KW-0472">Membrane</keyword>
<dbReference type="PANTHER" id="PTHR23028">
    <property type="entry name" value="ACETYLTRANSFERASE"/>
    <property type="match status" value="1"/>
</dbReference>
<reference evidence="11 12" key="1">
    <citation type="journal article" date="2013" name="Genome Announc.">
        <title>Genome Sequence of Staphylococcus massiliensis Strain S46, Isolated from the Surface of Healthy Human Skin.</title>
        <authorList>
            <person name="Srivastav R."/>
            <person name="Singh A."/>
            <person name="Jangir P.K."/>
            <person name="Kumari C."/>
            <person name="Muduli S."/>
            <person name="Sharma R."/>
        </authorList>
    </citation>
    <scope>NUCLEOTIDE SEQUENCE [LARGE SCALE GENOMIC DNA]</scope>
    <source>
        <strain evidence="11 12">S46</strain>
    </source>
</reference>
<dbReference type="CDD" id="cd01840">
    <property type="entry name" value="SGNH_hydrolase_yrhL_like"/>
    <property type="match status" value="1"/>
</dbReference>
<feature type="transmembrane region" description="Helical" evidence="9">
    <location>
        <begin position="84"/>
        <end position="102"/>
    </location>
</feature>
<evidence type="ECO:0000256" key="2">
    <source>
        <dbReference type="ARBA" id="ARBA00007400"/>
    </source>
</evidence>
<feature type="transmembrane region" description="Helical" evidence="9">
    <location>
        <begin position="239"/>
        <end position="259"/>
    </location>
</feature>
<accession>K9AZT2</accession>
<evidence type="ECO:0000256" key="1">
    <source>
        <dbReference type="ARBA" id="ARBA00004651"/>
    </source>
</evidence>
<evidence type="ECO:0000313" key="12">
    <source>
        <dbReference type="Proteomes" id="UP000009885"/>
    </source>
</evidence>